<dbReference type="GO" id="GO:0000467">
    <property type="term" value="P:exonucleolytic trimming to generate mature 3'-end of 5.8S rRNA from tricistronic rRNA transcript (SSU-rRNA, 5.8S rRNA, LSU-rRNA)"/>
    <property type="evidence" value="ECO:0007669"/>
    <property type="project" value="TreeGrafter"/>
</dbReference>
<evidence type="ECO:0000313" key="12">
    <source>
        <dbReference type="Proteomes" id="UP001201812"/>
    </source>
</evidence>
<dbReference type="GO" id="GO:0005730">
    <property type="term" value="C:nucleolus"/>
    <property type="evidence" value="ECO:0007669"/>
    <property type="project" value="UniProtKB-SubCell"/>
</dbReference>
<dbReference type="EMBL" id="JAKKPZ010000001">
    <property type="protein sequence ID" value="KAI1728367.1"/>
    <property type="molecule type" value="Genomic_DNA"/>
</dbReference>
<dbReference type="Gene3D" id="3.30.1370.10">
    <property type="entry name" value="K Homology domain, type 1"/>
    <property type="match status" value="1"/>
</dbReference>
<keyword evidence="6" id="KW-0271">Exosome</keyword>
<keyword evidence="5" id="KW-0698">rRNA processing</keyword>
<protein>
    <recommendedName>
        <fullName evidence="9">Ribosomal RNA-processing protein 40</fullName>
    </recommendedName>
</protein>
<keyword evidence="8" id="KW-0539">Nucleus</keyword>
<organism evidence="11 12">
    <name type="scientific">Ditylenchus destructor</name>
    <dbReference type="NCBI Taxonomy" id="166010"/>
    <lineage>
        <taxon>Eukaryota</taxon>
        <taxon>Metazoa</taxon>
        <taxon>Ecdysozoa</taxon>
        <taxon>Nematoda</taxon>
        <taxon>Chromadorea</taxon>
        <taxon>Rhabditida</taxon>
        <taxon>Tylenchina</taxon>
        <taxon>Tylenchomorpha</taxon>
        <taxon>Sphaerularioidea</taxon>
        <taxon>Anguinidae</taxon>
        <taxon>Anguininae</taxon>
        <taxon>Ditylenchus</taxon>
    </lineage>
</organism>
<evidence type="ECO:0000256" key="9">
    <source>
        <dbReference type="ARBA" id="ARBA00030615"/>
    </source>
</evidence>
<evidence type="ECO:0000259" key="10">
    <source>
        <dbReference type="Pfam" id="PF15985"/>
    </source>
</evidence>
<dbReference type="GO" id="GO:0003723">
    <property type="term" value="F:RNA binding"/>
    <property type="evidence" value="ECO:0007669"/>
    <property type="project" value="UniProtKB-KW"/>
</dbReference>
<dbReference type="PANTHER" id="PTHR21321:SF1">
    <property type="entry name" value="EXOSOME COMPLEX COMPONENT RRP40"/>
    <property type="match status" value="1"/>
</dbReference>
<dbReference type="AlphaFoldDB" id="A0AAD4NDX7"/>
<dbReference type="GO" id="GO:0071038">
    <property type="term" value="P:TRAMP-dependent tRNA surveillance pathway"/>
    <property type="evidence" value="ECO:0007669"/>
    <property type="project" value="TreeGrafter"/>
</dbReference>
<dbReference type="InterPro" id="IPR037319">
    <property type="entry name" value="Rrp40_S1"/>
</dbReference>
<dbReference type="InterPro" id="IPR036612">
    <property type="entry name" value="KH_dom_type_1_sf"/>
</dbReference>
<evidence type="ECO:0000256" key="2">
    <source>
        <dbReference type="ARBA" id="ARBA00004604"/>
    </source>
</evidence>
<dbReference type="GO" id="GO:0000177">
    <property type="term" value="C:cytoplasmic exosome (RNase complex)"/>
    <property type="evidence" value="ECO:0007669"/>
    <property type="project" value="TreeGrafter"/>
</dbReference>
<dbReference type="Pfam" id="PF15985">
    <property type="entry name" value="KH_6"/>
    <property type="match status" value="1"/>
</dbReference>
<evidence type="ECO:0000256" key="7">
    <source>
        <dbReference type="ARBA" id="ARBA00022884"/>
    </source>
</evidence>
<dbReference type="CDD" id="cd22526">
    <property type="entry name" value="KH-I_Rrp40"/>
    <property type="match status" value="1"/>
</dbReference>
<dbReference type="FunFam" id="2.40.50.140:FF:000112">
    <property type="entry name" value="Exosome complex component RRP40"/>
    <property type="match status" value="1"/>
</dbReference>
<evidence type="ECO:0000256" key="6">
    <source>
        <dbReference type="ARBA" id="ARBA00022835"/>
    </source>
</evidence>
<accession>A0AAD4NDX7</accession>
<dbReference type="Proteomes" id="UP001201812">
    <property type="component" value="Unassembled WGS sequence"/>
</dbReference>
<keyword evidence="12" id="KW-1185">Reference proteome</keyword>
<reference evidence="11" key="1">
    <citation type="submission" date="2022-01" db="EMBL/GenBank/DDBJ databases">
        <title>Genome Sequence Resource for Two Populations of Ditylenchus destructor, the Migratory Endoparasitic Phytonematode.</title>
        <authorList>
            <person name="Zhang H."/>
            <person name="Lin R."/>
            <person name="Xie B."/>
        </authorList>
    </citation>
    <scope>NUCLEOTIDE SEQUENCE</scope>
    <source>
        <strain evidence="11">BazhouSP</strain>
    </source>
</reference>
<dbReference type="GO" id="GO:0071051">
    <property type="term" value="P:poly(A)-dependent snoRNA 3'-end processing"/>
    <property type="evidence" value="ECO:0007669"/>
    <property type="project" value="TreeGrafter"/>
</dbReference>
<feature type="domain" description="K Homology" evidence="10">
    <location>
        <begin position="126"/>
        <end position="171"/>
    </location>
</feature>
<evidence type="ECO:0000256" key="5">
    <source>
        <dbReference type="ARBA" id="ARBA00022552"/>
    </source>
</evidence>
<dbReference type="GO" id="GO:0071035">
    <property type="term" value="P:nuclear polyadenylation-dependent rRNA catabolic process"/>
    <property type="evidence" value="ECO:0007669"/>
    <property type="project" value="TreeGrafter"/>
</dbReference>
<gene>
    <name evidence="11" type="ORF">DdX_00541</name>
</gene>
<evidence type="ECO:0000256" key="4">
    <source>
        <dbReference type="ARBA" id="ARBA00022490"/>
    </source>
</evidence>
<dbReference type="Gene3D" id="2.40.50.140">
    <property type="entry name" value="Nucleic acid-binding proteins"/>
    <property type="match status" value="1"/>
</dbReference>
<sequence length="215" mass="23633">MARILIPEKRSDGIHATVPGVLRERDNKMWVVTSSRRYVPHAGDRILGVVTVKAGDFYRVDIGAADLALLSFMSFEGATKRNRPNVRVGDLIYGQIVLSSKHFEPELSCVDSEGRAHGMGVISTPGLVFTVALNYARKLLSPDDNFLSLLGNRLKFEITIGINGKVWLSGGINQTLAVRDSILEYETTFDSNKQQLVEKTVLNALSCAPTPMELS</sequence>
<keyword evidence="7" id="KW-0694">RNA-binding</keyword>
<dbReference type="InterPro" id="IPR012340">
    <property type="entry name" value="NA-bd_OB-fold"/>
</dbReference>
<evidence type="ECO:0000256" key="3">
    <source>
        <dbReference type="ARBA" id="ARBA00007841"/>
    </source>
</evidence>
<dbReference type="InterPro" id="IPR049469">
    <property type="entry name" value="RRP40_KH-I"/>
</dbReference>
<dbReference type="Pfam" id="PF21262">
    <property type="entry name" value="RRP40_S1"/>
    <property type="match status" value="1"/>
</dbReference>
<dbReference type="SUPFAM" id="SSF54791">
    <property type="entry name" value="Eukaryotic type KH-domain (KH-domain type I)"/>
    <property type="match status" value="1"/>
</dbReference>
<dbReference type="InterPro" id="IPR004088">
    <property type="entry name" value="KH_dom_type_1"/>
</dbReference>
<comment type="similarity">
    <text evidence="3">Belongs to the RRP40 family.</text>
</comment>
<keyword evidence="4" id="KW-0963">Cytoplasm</keyword>
<name>A0AAD4NDX7_9BILA</name>
<dbReference type="SUPFAM" id="SSF50249">
    <property type="entry name" value="Nucleic acid-binding proteins"/>
    <property type="match status" value="1"/>
</dbReference>
<dbReference type="GO" id="GO:0034475">
    <property type="term" value="P:U4 snRNA 3'-end processing"/>
    <property type="evidence" value="ECO:0007669"/>
    <property type="project" value="TreeGrafter"/>
</dbReference>
<dbReference type="GO" id="GO:0000176">
    <property type="term" value="C:nuclear exosome (RNase complex)"/>
    <property type="evidence" value="ECO:0007669"/>
    <property type="project" value="TreeGrafter"/>
</dbReference>
<comment type="caution">
    <text evidence="11">The sequence shown here is derived from an EMBL/GenBank/DDBJ whole genome shotgun (WGS) entry which is preliminary data.</text>
</comment>
<evidence type="ECO:0000256" key="8">
    <source>
        <dbReference type="ARBA" id="ARBA00023242"/>
    </source>
</evidence>
<dbReference type="GO" id="GO:0071034">
    <property type="term" value="P:CUT catabolic process"/>
    <property type="evidence" value="ECO:0007669"/>
    <property type="project" value="TreeGrafter"/>
</dbReference>
<proteinExistence type="inferred from homology"/>
<evidence type="ECO:0000313" key="11">
    <source>
        <dbReference type="EMBL" id="KAI1728367.1"/>
    </source>
</evidence>
<comment type="subcellular location">
    <subcellularLocation>
        <location evidence="1">Cytoplasm</location>
    </subcellularLocation>
    <subcellularLocation>
        <location evidence="2">Nucleus</location>
        <location evidence="2">Nucleolus</location>
    </subcellularLocation>
</comment>
<dbReference type="PANTHER" id="PTHR21321">
    <property type="entry name" value="PNAS-3 RELATED"/>
    <property type="match status" value="1"/>
</dbReference>
<evidence type="ECO:0000256" key="1">
    <source>
        <dbReference type="ARBA" id="ARBA00004496"/>
    </source>
</evidence>
<dbReference type="InterPro" id="IPR026699">
    <property type="entry name" value="Exosome_RNA_bind1/RRP40/RRP4"/>
</dbReference>
<dbReference type="CDD" id="cd05790">
    <property type="entry name" value="S1_Rrp40"/>
    <property type="match status" value="1"/>
</dbReference>